<sequence>MGNCLMNMSGRQRDIGRHYSSGSSKRKAKEEKEMKAQEAVNKTRKLTDFFSKPSCSTDGVPIPTPSDERALLTPSVPAIPNLDQSQETQITQTSRTVEFSASDSLVVNPGPSEQQTGQSSFDKSLERTTVELEGQERSSVDMSAHSNDLGKWPEILSETDKEFWISQGAEGIKKCQNKESSFKSSARRDELQNTNRYCKKSFFTLIHDSSQKVLDRNWLCFSESKGKLFCFPCKLLTTSVQKMKESMGFASTGFCDWKHAVESLSRHEKTSIHAEAMFSLSLLQKKAARVDHQVVEQLREETLYWESVLTRVVEVIKFLAERGLPLRGSDEKIGSPHNGNYLGVIEVLAKFDPFLNEHLKKYANRGKGSVSYMSKTIYEEFMDLIAKSMIEQIVEDIKTSKYFSISLDSTPDVSHSDQLCLIIRYIKNTEPVEKFIIFLESDGHDAESMYKAVSSFMEEHGLNIQDCRGQSYDNASNMSGKYNGLQAKIKQVSPYAEYIPCFAHSLNLVGQSAAESCSDAVKFFLFVENLYVFFSSSTHRWKVLKEMLPPDSPVVKQLSETRWSARAEAVTALARSYHHIRKALQNLANDINQKPETKQKATGLINSMDKLETCLMIVIWRKILERVNAVSLSLQSNKLDLNRASALIQSLKDFITSLRTNEEFIDMEKRAKEMTNEEYQSERKRNRKYDCSTQEDTHFVGLSKSEKFRVGTYFTIIDNLVSALHKRHEAYNELTKRFGVFSSLTESKKIIKEKALYLLQKYPQDLEPDLTSELEHLSDLLRTPLGESLGKQNNISFEQELFSFIVENSLCPSFPNVVVSLTIYLSLMVTNCSGERSFSKLKRVKNYLRSTMGQERLNSLTLMSIETETLRGMDTGRLISLFAARKARKYQS</sequence>
<feature type="compositionally biased region" description="Polar residues" evidence="1">
    <location>
        <begin position="82"/>
        <end position="96"/>
    </location>
</feature>
<dbReference type="GO" id="GO:0046983">
    <property type="term" value="F:protein dimerization activity"/>
    <property type="evidence" value="ECO:0007669"/>
    <property type="project" value="InterPro"/>
</dbReference>
<feature type="compositionally biased region" description="Polar residues" evidence="1">
    <location>
        <begin position="104"/>
        <end position="122"/>
    </location>
</feature>
<reference evidence="3" key="1">
    <citation type="submission" date="2021-05" db="EMBL/GenBank/DDBJ databases">
        <authorList>
            <person name="Alioto T."/>
            <person name="Alioto T."/>
            <person name="Gomez Garrido J."/>
        </authorList>
    </citation>
    <scope>NUCLEOTIDE SEQUENCE</scope>
</reference>
<dbReference type="AlphaFoldDB" id="A0A8D8TIV2"/>
<protein>
    <submittedName>
        <fullName evidence="3">Zinc finger MYM-type protein 1</fullName>
    </submittedName>
</protein>
<dbReference type="Pfam" id="PF05699">
    <property type="entry name" value="Dimer_Tnp_hAT"/>
    <property type="match status" value="1"/>
</dbReference>
<dbReference type="SMART" id="SM00597">
    <property type="entry name" value="ZnF_TTF"/>
    <property type="match status" value="1"/>
</dbReference>
<feature type="region of interest" description="Disordered" evidence="1">
    <location>
        <begin position="1"/>
        <end position="40"/>
    </location>
</feature>
<dbReference type="InterPro" id="IPR008906">
    <property type="entry name" value="HATC_C_dom"/>
</dbReference>
<proteinExistence type="predicted"/>
<feature type="region of interest" description="Disordered" evidence="1">
    <location>
        <begin position="77"/>
        <end position="96"/>
    </location>
</feature>
<feature type="domain" description="TTF-type" evidence="2">
    <location>
        <begin position="207"/>
        <end position="289"/>
    </location>
</feature>
<dbReference type="PANTHER" id="PTHR45749:SF23">
    <property type="entry name" value="ZINC FINGER MYM-TYPE PROTEIN 1-LIKE"/>
    <property type="match status" value="1"/>
</dbReference>
<dbReference type="InterPro" id="IPR006580">
    <property type="entry name" value="Znf_TTF"/>
</dbReference>
<accession>A0A8D8TIV2</accession>
<dbReference type="InterPro" id="IPR012337">
    <property type="entry name" value="RNaseH-like_sf"/>
</dbReference>
<evidence type="ECO:0000256" key="1">
    <source>
        <dbReference type="SAM" id="MobiDB-lite"/>
    </source>
</evidence>
<dbReference type="EMBL" id="HBUF01415503">
    <property type="protein sequence ID" value="CAG6739809.1"/>
    <property type="molecule type" value="Transcribed_RNA"/>
</dbReference>
<dbReference type="Pfam" id="PF14291">
    <property type="entry name" value="DUF4371"/>
    <property type="match status" value="1"/>
</dbReference>
<name>A0A8D8TIV2_9HEMI</name>
<evidence type="ECO:0000259" key="2">
    <source>
        <dbReference type="SMART" id="SM00597"/>
    </source>
</evidence>
<feature type="region of interest" description="Disordered" evidence="1">
    <location>
        <begin position="104"/>
        <end position="124"/>
    </location>
</feature>
<evidence type="ECO:0000313" key="3">
    <source>
        <dbReference type="EMBL" id="CAG6686857.1"/>
    </source>
</evidence>
<dbReference type="EMBL" id="HBUF01278672">
    <property type="protein sequence ID" value="CAG6686857.1"/>
    <property type="molecule type" value="Transcribed_RNA"/>
</dbReference>
<dbReference type="InterPro" id="IPR025398">
    <property type="entry name" value="DUF4371"/>
</dbReference>
<dbReference type="PANTHER" id="PTHR45749">
    <property type="match status" value="1"/>
</dbReference>
<dbReference type="SUPFAM" id="SSF53098">
    <property type="entry name" value="Ribonuclease H-like"/>
    <property type="match status" value="1"/>
</dbReference>
<organism evidence="3">
    <name type="scientific">Cacopsylla melanoneura</name>
    <dbReference type="NCBI Taxonomy" id="428564"/>
    <lineage>
        <taxon>Eukaryota</taxon>
        <taxon>Metazoa</taxon>
        <taxon>Ecdysozoa</taxon>
        <taxon>Arthropoda</taxon>
        <taxon>Hexapoda</taxon>
        <taxon>Insecta</taxon>
        <taxon>Pterygota</taxon>
        <taxon>Neoptera</taxon>
        <taxon>Paraneoptera</taxon>
        <taxon>Hemiptera</taxon>
        <taxon>Sternorrhyncha</taxon>
        <taxon>Psylloidea</taxon>
        <taxon>Psyllidae</taxon>
        <taxon>Psyllinae</taxon>
        <taxon>Cacopsylla</taxon>
    </lineage>
</organism>